<dbReference type="EMBL" id="JABSTU010000003">
    <property type="protein sequence ID" value="KAH8036081.1"/>
    <property type="molecule type" value="Genomic_DNA"/>
</dbReference>
<evidence type="ECO:0000313" key="2">
    <source>
        <dbReference type="EMBL" id="KAH8036081.1"/>
    </source>
</evidence>
<reference evidence="2" key="2">
    <citation type="submission" date="2021-09" db="EMBL/GenBank/DDBJ databases">
        <authorList>
            <person name="Jia N."/>
            <person name="Wang J."/>
            <person name="Shi W."/>
            <person name="Du L."/>
            <person name="Sun Y."/>
            <person name="Zhan W."/>
            <person name="Jiang J."/>
            <person name="Wang Q."/>
            <person name="Zhang B."/>
            <person name="Ji P."/>
            <person name="Sakyi L.B."/>
            <person name="Cui X."/>
            <person name="Yuan T."/>
            <person name="Jiang B."/>
            <person name="Yang W."/>
            <person name="Lam T.T.-Y."/>
            <person name="Chang Q."/>
            <person name="Ding S."/>
            <person name="Wang X."/>
            <person name="Zhu J."/>
            <person name="Ruan X."/>
            <person name="Zhao L."/>
            <person name="Wei J."/>
            <person name="Que T."/>
            <person name="Du C."/>
            <person name="Cheng J."/>
            <person name="Dai P."/>
            <person name="Han X."/>
            <person name="Huang E."/>
            <person name="Gao Y."/>
            <person name="Liu J."/>
            <person name="Shao H."/>
            <person name="Ye R."/>
            <person name="Li L."/>
            <person name="Wei W."/>
            <person name="Wang X."/>
            <person name="Wang C."/>
            <person name="Huo Q."/>
            <person name="Li W."/>
            <person name="Guo W."/>
            <person name="Chen H."/>
            <person name="Chen S."/>
            <person name="Zhou L."/>
            <person name="Zhou L."/>
            <person name="Ni X."/>
            <person name="Tian J."/>
            <person name="Zhou Y."/>
            <person name="Sheng Y."/>
            <person name="Liu T."/>
            <person name="Pan Y."/>
            <person name="Xia L."/>
            <person name="Li J."/>
            <person name="Zhao F."/>
            <person name="Cao W."/>
        </authorList>
    </citation>
    <scope>NUCLEOTIDE SEQUENCE</scope>
    <source>
        <strain evidence="2">Rmic-2018</strain>
        <tissue evidence="2">Larvae</tissue>
    </source>
</reference>
<keyword evidence="3" id="KW-1185">Reference proteome</keyword>
<comment type="caution">
    <text evidence="2">The sequence shown here is derived from an EMBL/GenBank/DDBJ whole genome shotgun (WGS) entry which is preliminary data.</text>
</comment>
<feature type="compositionally biased region" description="Basic residues" evidence="1">
    <location>
        <begin position="58"/>
        <end position="70"/>
    </location>
</feature>
<organism evidence="2 3">
    <name type="scientific">Rhipicephalus microplus</name>
    <name type="common">Cattle tick</name>
    <name type="synonym">Boophilus microplus</name>
    <dbReference type="NCBI Taxonomy" id="6941"/>
    <lineage>
        <taxon>Eukaryota</taxon>
        <taxon>Metazoa</taxon>
        <taxon>Ecdysozoa</taxon>
        <taxon>Arthropoda</taxon>
        <taxon>Chelicerata</taxon>
        <taxon>Arachnida</taxon>
        <taxon>Acari</taxon>
        <taxon>Parasitiformes</taxon>
        <taxon>Ixodida</taxon>
        <taxon>Ixodoidea</taxon>
        <taxon>Ixodidae</taxon>
        <taxon>Rhipicephalinae</taxon>
        <taxon>Rhipicephalus</taxon>
        <taxon>Boophilus</taxon>
    </lineage>
</organism>
<evidence type="ECO:0000256" key="1">
    <source>
        <dbReference type="SAM" id="MobiDB-lite"/>
    </source>
</evidence>
<protein>
    <submittedName>
        <fullName evidence="2">Uncharacterized protein</fullName>
    </submittedName>
</protein>
<dbReference type="AlphaFoldDB" id="A0A9J6ENR0"/>
<proteinExistence type="predicted"/>
<feature type="compositionally biased region" description="Low complexity" evidence="1">
    <location>
        <begin position="82"/>
        <end position="96"/>
    </location>
</feature>
<gene>
    <name evidence="2" type="ORF">HPB51_017737</name>
</gene>
<accession>A0A9J6ENR0</accession>
<feature type="region of interest" description="Disordered" evidence="1">
    <location>
        <begin position="58"/>
        <end position="109"/>
    </location>
</feature>
<evidence type="ECO:0000313" key="3">
    <source>
        <dbReference type="Proteomes" id="UP000821866"/>
    </source>
</evidence>
<name>A0A9J6ENR0_RHIMP</name>
<dbReference type="Proteomes" id="UP000821866">
    <property type="component" value="Chromosome 11"/>
</dbReference>
<reference evidence="2" key="1">
    <citation type="journal article" date="2020" name="Cell">
        <title>Large-Scale Comparative Analyses of Tick Genomes Elucidate Their Genetic Diversity and Vector Capacities.</title>
        <authorList>
            <consortium name="Tick Genome and Microbiome Consortium (TIGMIC)"/>
            <person name="Jia N."/>
            <person name="Wang J."/>
            <person name="Shi W."/>
            <person name="Du L."/>
            <person name="Sun Y."/>
            <person name="Zhan W."/>
            <person name="Jiang J.F."/>
            <person name="Wang Q."/>
            <person name="Zhang B."/>
            <person name="Ji P."/>
            <person name="Bell-Sakyi L."/>
            <person name="Cui X.M."/>
            <person name="Yuan T.T."/>
            <person name="Jiang B.G."/>
            <person name="Yang W.F."/>
            <person name="Lam T.T."/>
            <person name="Chang Q.C."/>
            <person name="Ding S.J."/>
            <person name="Wang X.J."/>
            <person name="Zhu J.G."/>
            <person name="Ruan X.D."/>
            <person name="Zhao L."/>
            <person name="Wei J.T."/>
            <person name="Ye R.Z."/>
            <person name="Que T.C."/>
            <person name="Du C.H."/>
            <person name="Zhou Y.H."/>
            <person name="Cheng J.X."/>
            <person name="Dai P.F."/>
            <person name="Guo W.B."/>
            <person name="Han X.H."/>
            <person name="Huang E.J."/>
            <person name="Li L.F."/>
            <person name="Wei W."/>
            <person name="Gao Y.C."/>
            <person name="Liu J.Z."/>
            <person name="Shao H.Z."/>
            <person name="Wang X."/>
            <person name="Wang C.C."/>
            <person name="Yang T.C."/>
            <person name="Huo Q.B."/>
            <person name="Li W."/>
            <person name="Chen H.Y."/>
            <person name="Chen S.E."/>
            <person name="Zhou L.G."/>
            <person name="Ni X.B."/>
            <person name="Tian J.H."/>
            <person name="Sheng Y."/>
            <person name="Liu T."/>
            <person name="Pan Y.S."/>
            <person name="Xia L.Y."/>
            <person name="Li J."/>
            <person name="Zhao F."/>
            <person name="Cao W.C."/>
        </authorList>
    </citation>
    <scope>NUCLEOTIDE SEQUENCE</scope>
    <source>
        <strain evidence="2">Rmic-2018</strain>
    </source>
</reference>
<sequence>MYALYRPTEKVCEKCGTSIIANGHECVQPKCALCGDAHLTGRCTCKNRYQVPYVVRRRRRKRRKGGHKAKNATSNAGDREIAAPTKTPAAAAPRNAATERSRSSWGGFNSQPTWADKVAGTGKVAEHVILKRATKFAEERNLFPYNLIGFRPSVSTQDVMLLLKHKIIGRVSRDTRAVLELDLEKAFGKDNPGCSNLVSAASQKLVGVDIRRCIDTQYGGNTGHSYGMKNARPFERHNVKSDMASFQQETFLDTNMSRSRTSKFSENVTKVAQP</sequence>